<feature type="transmembrane region" description="Helical" evidence="12">
    <location>
        <begin position="62"/>
        <end position="81"/>
    </location>
</feature>
<keyword evidence="15" id="KW-1185">Reference proteome</keyword>
<keyword evidence="6" id="KW-0851">Voltage-gated channel</keyword>
<sequence length="280" mass="31422">MFEREHLPASTEGRRYRWFRLIFHHDAPDERNFDLVLILVILASVVVVLLDSMPSVKVRWHAWLYAAEWLFTLAFAVEYGVRLWVVKRPLRYAFSFFGIIDLLAILPTFLSLLFPASASFTVIRALRLLRVFRVLKLVEYSSEAGVLIQALVRSRRKILVFIAALLTIVVVFGALMYVVEGPDNGFTSIPAGMYWAIVTVGTVGFGDIAPATPFGRFVTSLLIVIGYSIIAVPTGIYTAELARSLQPRRRQARCGSCGLDDHEADARHCRRCGAPLPHGD</sequence>
<feature type="domain" description="Ion transport" evidence="13">
    <location>
        <begin position="31"/>
        <end position="239"/>
    </location>
</feature>
<dbReference type="InterPro" id="IPR005821">
    <property type="entry name" value="Ion_trans_dom"/>
</dbReference>
<dbReference type="PANTHER" id="PTHR11537:SF254">
    <property type="entry name" value="POTASSIUM VOLTAGE-GATED CHANNEL PROTEIN SHAB"/>
    <property type="match status" value="1"/>
</dbReference>
<dbReference type="InterPro" id="IPR027359">
    <property type="entry name" value="Volt_channel_dom_sf"/>
</dbReference>
<keyword evidence="3" id="KW-0633">Potassium transport</keyword>
<comment type="subcellular location">
    <subcellularLocation>
        <location evidence="1">Membrane</location>
        <topology evidence="1">Multi-pass membrane protein</topology>
    </subcellularLocation>
</comment>
<feature type="transmembrane region" description="Helical" evidence="12">
    <location>
        <begin position="158"/>
        <end position="179"/>
    </location>
</feature>
<evidence type="ECO:0000256" key="9">
    <source>
        <dbReference type="ARBA" id="ARBA00023065"/>
    </source>
</evidence>
<dbReference type="GO" id="GO:0001508">
    <property type="term" value="P:action potential"/>
    <property type="evidence" value="ECO:0007669"/>
    <property type="project" value="TreeGrafter"/>
</dbReference>
<reference evidence="14" key="1">
    <citation type="submission" date="2017-10" db="EMBL/GenBank/DDBJ databases">
        <title>Whole genome sequencing of members of genus Pseudoxanthomonas.</title>
        <authorList>
            <person name="Kumar S."/>
            <person name="Bansal K."/>
            <person name="Kaur A."/>
            <person name="Patil P."/>
            <person name="Sharma S."/>
            <person name="Patil P.B."/>
        </authorList>
    </citation>
    <scope>NUCLEOTIDE SEQUENCE</scope>
    <source>
        <strain evidence="14">DSM 22914</strain>
    </source>
</reference>
<dbReference type="Proteomes" id="UP000717981">
    <property type="component" value="Unassembled WGS sequence"/>
</dbReference>
<keyword evidence="10 12" id="KW-0472">Membrane</keyword>
<dbReference type="AlphaFoldDB" id="A0A921P0L9"/>
<comment type="caution">
    <text evidence="14">The sequence shown here is derived from an EMBL/GenBank/DDBJ whole genome shotgun (WGS) entry which is preliminary data.</text>
</comment>
<dbReference type="PANTHER" id="PTHR11537">
    <property type="entry name" value="VOLTAGE-GATED POTASSIUM CHANNEL"/>
    <property type="match status" value="1"/>
</dbReference>
<dbReference type="SUPFAM" id="SSF81324">
    <property type="entry name" value="Voltage-gated potassium channels"/>
    <property type="match status" value="1"/>
</dbReference>
<keyword evidence="7" id="KW-0630">Potassium</keyword>
<feature type="transmembrane region" description="Helical" evidence="12">
    <location>
        <begin position="217"/>
        <end position="239"/>
    </location>
</feature>
<feature type="transmembrane region" description="Helical" evidence="12">
    <location>
        <begin position="191"/>
        <end position="211"/>
    </location>
</feature>
<evidence type="ECO:0000256" key="12">
    <source>
        <dbReference type="SAM" id="Phobius"/>
    </source>
</evidence>
<evidence type="ECO:0000256" key="5">
    <source>
        <dbReference type="ARBA" id="ARBA00022826"/>
    </source>
</evidence>
<dbReference type="OrthoDB" id="9799090at2"/>
<protein>
    <submittedName>
        <fullName evidence="14">Ion transporter</fullName>
    </submittedName>
</protein>
<dbReference type="EMBL" id="PDWK01000032">
    <property type="protein sequence ID" value="KAF1688931.1"/>
    <property type="molecule type" value="Genomic_DNA"/>
</dbReference>
<dbReference type="Pfam" id="PF00520">
    <property type="entry name" value="Ion_trans"/>
    <property type="match status" value="1"/>
</dbReference>
<gene>
    <name evidence="14" type="ORF">CR938_07975</name>
</gene>
<evidence type="ECO:0000313" key="14">
    <source>
        <dbReference type="EMBL" id="KAF1688931.1"/>
    </source>
</evidence>
<keyword evidence="4 12" id="KW-0812">Transmembrane</keyword>
<keyword evidence="11" id="KW-0407">Ion channel</keyword>
<evidence type="ECO:0000256" key="7">
    <source>
        <dbReference type="ARBA" id="ARBA00022958"/>
    </source>
</evidence>
<evidence type="ECO:0000256" key="8">
    <source>
        <dbReference type="ARBA" id="ARBA00022989"/>
    </source>
</evidence>
<evidence type="ECO:0000256" key="2">
    <source>
        <dbReference type="ARBA" id="ARBA00022448"/>
    </source>
</evidence>
<keyword evidence="8 12" id="KW-1133">Transmembrane helix</keyword>
<keyword evidence="9" id="KW-0406">Ion transport</keyword>
<dbReference type="GO" id="GO:0005249">
    <property type="term" value="F:voltage-gated potassium channel activity"/>
    <property type="evidence" value="ECO:0007669"/>
    <property type="project" value="InterPro"/>
</dbReference>
<feature type="transmembrane region" description="Helical" evidence="12">
    <location>
        <begin position="33"/>
        <end position="50"/>
    </location>
</feature>
<dbReference type="InterPro" id="IPR028325">
    <property type="entry name" value="VG_K_chnl"/>
</dbReference>
<accession>A0A921P0L9</accession>
<keyword evidence="2" id="KW-0813">Transport</keyword>
<evidence type="ECO:0000256" key="10">
    <source>
        <dbReference type="ARBA" id="ARBA00023136"/>
    </source>
</evidence>
<proteinExistence type="predicted"/>
<organism evidence="14 15">
    <name type="scientific">Pseudoxanthomonas taiwanensis</name>
    <dbReference type="NCBI Taxonomy" id="176598"/>
    <lineage>
        <taxon>Bacteria</taxon>
        <taxon>Pseudomonadati</taxon>
        <taxon>Pseudomonadota</taxon>
        <taxon>Gammaproteobacteria</taxon>
        <taxon>Lysobacterales</taxon>
        <taxon>Lysobacteraceae</taxon>
        <taxon>Pseudoxanthomonas</taxon>
    </lineage>
</organism>
<evidence type="ECO:0000313" key="15">
    <source>
        <dbReference type="Proteomes" id="UP000717981"/>
    </source>
</evidence>
<evidence type="ECO:0000256" key="1">
    <source>
        <dbReference type="ARBA" id="ARBA00004141"/>
    </source>
</evidence>
<evidence type="ECO:0000259" key="13">
    <source>
        <dbReference type="Pfam" id="PF00520"/>
    </source>
</evidence>
<name>A0A921P0L9_9GAMM</name>
<evidence type="ECO:0000256" key="11">
    <source>
        <dbReference type="ARBA" id="ARBA00023303"/>
    </source>
</evidence>
<dbReference type="GO" id="GO:0008076">
    <property type="term" value="C:voltage-gated potassium channel complex"/>
    <property type="evidence" value="ECO:0007669"/>
    <property type="project" value="InterPro"/>
</dbReference>
<dbReference type="Gene3D" id="1.20.120.350">
    <property type="entry name" value="Voltage-gated potassium channels. Chain C"/>
    <property type="match status" value="1"/>
</dbReference>
<evidence type="ECO:0000256" key="4">
    <source>
        <dbReference type="ARBA" id="ARBA00022692"/>
    </source>
</evidence>
<evidence type="ECO:0000256" key="3">
    <source>
        <dbReference type="ARBA" id="ARBA00022538"/>
    </source>
</evidence>
<dbReference type="Gene3D" id="1.10.287.70">
    <property type="match status" value="1"/>
</dbReference>
<evidence type="ECO:0000256" key="6">
    <source>
        <dbReference type="ARBA" id="ARBA00022882"/>
    </source>
</evidence>
<keyword evidence="5" id="KW-0631">Potassium channel</keyword>
<dbReference type="PRINTS" id="PR00169">
    <property type="entry name" value="KCHANNEL"/>
</dbReference>